<evidence type="ECO:0000256" key="6">
    <source>
        <dbReference type="ARBA" id="ARBA00023118"/>
    </source>
</evidence>
<dbReference type="RefSeq" id="WP_184560741.1">
    <property type="nucleotide sequence ID" value="NZ_BAAARS010000004.1"/>
</dbReference>
<dbReference type="GO" id="GO:0000166">
    <property type="term" value="F:nucleotide binding"/>
    <property type="evidence" value="ECO:0007669"/>
    <property type="project" value="UniProtKB-KW"/>
</dbReference>
<reference evidence="10 11" key="1">
    <citation type="submission" date="2020-08" db="EMBL/GenBank/DDBJ databases">
        <title>Genomic Encyclopedia of Type Strains, Phase IV (KMG-IV): sequencing the most valuable type-strain genomes for metagenomic binning, comparative biology and taxonomic classification.</title>
        <authorList>
            <person name="Goeker M."/>
        </authorList>
    </citation>
    <scope>NUCLEOTIDE SEQUENCE [LARGE SCALE GENOMIC DNA]</scope>
    <source>
        <strain evidence="10 11">DSM 43350</strain>
    </source>
</reference>
<evidence type="ECO:0000256" key="7">
    <source>
        <dbReference type="ARBA" id="ARBA00023136"/>
    </source>
</evidence>
<evidence type="ECO:0000313" key="11">
    <source>
        <dbReference type="Proteomes" id="UP000591537"/>
    </source>
</evidence>
<sequence length="152" mass="15746">MSTATEKSLTAAHTEVKAEITRTDTKTGLLLAFVGAVLAGAWTVARELPLTLPAYVAGGFGMVLLVSAAGLLLRSTRPNLSGRHGFPLWATLTAEEITTAVERDLAADIAGLSRLAVVKFTCLRRAVDLTLSGGAMLILASLLTAGGAAWGR</sequence>
<name>A0A7W9WG45_9ACTN</name>
<keyword evidence="2" id="KW-1003">Cell membrane</keyword>
<dbReference type="EMBL" id="JACHGV010000004">
    <property type="protein sequence ID" value="MBB6077407.1"/>
    <property type="molecule type" value="Genomic_DNA"/>
</dbReference>
<evidence type="ECO:0000313" key="10">
    <source>
        <dbReference type="EMBL" id="MBB6077407.1"/>
    </source>
</evidence>
<dbReference type="GO" id="GO:0051607">
    <property type="term" value="P:defense response to virus"/>
    <property type="evidence" value="ECO:0007669"/>
    <property type="project" value="UniProtKB-KW"/>
</dbReference>
<organism evidence="10 11">
    <name type="scientific">Streptomyces paradoxus</name>
    <dbReference type="NCBI Taxonomy" id="66375"/>
    <lineage>
        <taxon>Bacteria</taxon>
        <taxon>Bacillati</taxon>
        <taxon>Actinomycetota</taxon>
        <taxon>Actinomycetes</taxon>
        <taxon>Kitasatosporales</taxon>
        <taxon>Streptomycetaceae</taxon>
        <taxon>Streptomyces</taxon>
    </lineage>
</organism>
<evidence type="ECO:0000256" key="3">
    <source>
        <dbReference type="ARBA" id="ARBA00022692"/>
    </source>
</evidence>
<protein>
    <recommendedName>
        <fullName evidence="9">Pycsar effector protein domain-containing protein</fullName>
    </recommendedName>
</protein>
<keyword evidence="6" id="KW-0051">Antiviral defense</keyword>
<keyword evidence="7 8" id="KW-0472">Membrane</keyword>
<evidence type="ECO:0000256" key="8">
    <source>
        <dbReference type="SAM" id="Phobius"/>
    </source>
</evidence>
<keyword evidence="11" id="KW-1185">Reference proteome</keyword>
<evidence type="ECO:0000256" key="2">
    <source>
        <dbReference type="ARBA" id="ARBA00022475"/>
    </source>
</evidence>
<evidence type="ECO:0000256" key="5">
    <source>
        <dbReference type="ARBA" id="ARBA00022989"/>
    </source>
</evidence>
<keyword evidence="5 8" id="KW-1133">Transmembrane helix</keyword>
<keyword evidence="3 8" id="KW-0812">Transmembrane</keyword>
<dbReference type="AlphaFoldDB" id="A0A7W9WG45"/>
<gene>
    <name evidence="10" type="ORF">HNR57_003322</name>
</gene>
<keyword evidence="4" id="KW-0547">Nucleotide-binding</keyword>
<evidence type="ECO:0000256" key="1">
    <source>
        <dbReference type="ARBA" id="ARBA00004236"/>
    </source>
</evidence>
<feature type="transmembrane region" description="Helical" evidence="8">
    <location>
        <begin position="27"/>
        <end position="45"/>
    </location>
</feature>
<comment type="subcellular location">
    <subcellularLocation>
        <location evidence="1">Cell membrane</location>
    </subcellularLocation>
</comment>
<dbReference type="Proteomes" id="UP000591537">
    <property type="component" value="Unassembled WGS sequence"/>
</dbReference>
<accession>A0A7W9WG45</accession>
<dbReference type="Pfam" id="PF18967">
    <property type="entry name" value="PycTM"/>
    <property type="match status" value="1"/>
</dbReference>
<comment type="caution">
    <text evidence="10">The sequence shown here is derived from an EMBL/GenBank/DDBJ whole genome shotgun (WGS) entry which is preliminary data.</text>
</comment>
<feature type="domain" description="Pycsar effector protein" evidence="9">
    <location>
        <begin position="9"/>
        <end position="144"/>
    </location>
</feature>
<dbReference type="GO" id="GO:0005886">
    <property type="term" value="C:plasma membrane"/>
    <property type="evidence" value="ECO:0007669"/>
    <property type="project" value="UniProtKB-SubCell"/>
</dbReference>
<feature type="transmembrane region" description="Helical" evidence="8">
    <location>
        <begin position="129"/>
        <end position="150"/>
    </location>
</feature>
<proteinExistence type="predicted"/>
<evidence type="ECO:0000256" key="4">
    <source>
        <dbReference type="ARBA" id="ARBA00022741"/>
    </source>
</evidence>
<evidence type="ECO:0000259" key="9">
    <source>
        <dbReference type="Pfam" id="PF18967"/>
    </source>
</evidence>
<feature type="transmembrane region" description="Helical" evidence="8">
    <location>
        <begin position="51"/>
        <end position="73"/>
    </location>
</feature>
<dbReference type="InterPro" id="IPR043760">
    <property type="entry name" value="PycTM_dom"/>
</dbReference>